<gene>
    <name evidence="1" type="ORF">SePPVgORF100</name>
</gene>
<organism evidence="1 2">
    <name type="scientific">Seal parapoxvirus</name>
    <dbReference type="NCBI Taxonomy" id="187984"/>
    <lineage>
        <taxon>Viruses</taxon>
        <taxon>Varidnaviria</taxon>
        <taxon>Bamfordvirae</taxon>
        <taxon>Nucleocytoviricota</taxon>
        <taxon>Pokkesviricetes</taxon>
        <taxon>Chitovirales</taxon>
        <taxon>Poxviridae</taxon>
        <taxon>Chordopoxvirinae</taxon>
        <taxon>Parapoxvirus</taxon>
        <taxon>Parapoxvirus sealpox</taxon>
        <taxon>Grey sealpox virus</taxon>
    </lineage>
</organism>
<protein>
    <submittedName>
        <fullName evidence="1">Uncharacterized protein</fullName>
    </submittedName>
</protein>
<sequence length="180" mass="20291">MSQLQILTPFGKIFAPDNGRLREIARNLGITSISRAFGDMLYGTMEFAPVPADSIDACTSACYFAVQGNLIECSESFRLKMPLVDIKAAYRTGTGKLILCGENYNIVNQDGFRPLMRIRRFSQVVACVEILELYTEDCQYNFVVRPSATFMLEWMSKADDYCLFGGGWCVVDLRKFLIDV</sequence>
<keyword evidence="2" id="KW-1185">Reference proteome</keyword>
<proteinExistence type="predicted"/>
<accession>A0A1Z3GCP8</accession>
<dbReference type="EMBL" id="KY382358">
    <property type="protein sequence ID" value="ASC55538.1"/>
    <property type="molecule type" value="Genomic_DNA"/>
</dbReference>
<dbReference type="OrthoDB" id="13969at10239"/>
<dbReference type="Pfam" id="PF05989">
    <property type="entry name" value="Chordopox_A35R"/>
    <property type="match status" value="1"/>
</dbReference>
<dbReference type="Proteomes" id="UP000202998">
    <property type="component" value="Segment"/>
</dbReference>
<evidence type="ECO:0000313" key="2">
    <source>
        <dbReference type="Proteomes" id="UP000202998"/>
    </source>
</evidence>
<dbReference type="InterPro" id="IPR009247">
    <property type="entry name" value="Chordopox_A35R"/>
</dbReference>
<name>A0A1Z3GCP8_9POXV</name>
<reference evidence="1 2" key="1">
    <citation type="journal article" date="2017" name="Sci. Rep.">
        <title>Recovery of the first full-length genome sequence of a parapoxvirus directly from a clinical sample.</title>
        <authorList>
            <person name="Gunther T."/>
            <person name="Haas L."/>
            <person name="Alawi M."/>
            <person name="Wohlsein P."/>
            <person name="Marks J."/>
            <person name="Grundhoff A."/>
            <person name="Becher P."/>
            <person name="Fischer N."/>
        </authorList>
    </citation>
    <scope>NUCLEOTIDE SEQUENCE [LARGE SCALE GENOMIC DNA]</scope>
    <source>
        <strain evidence="1">AFK76s1</strain>
    </source>
</reference>
<evidence type="ECO:0000313" key="1">
    <source>
        <dbReference type="EMBL" id="ASC55538.1"/>
    </source>
</evidence>